<protein>
    <submittedName>
        <fullName evidence="2">Uncharacterized protein</fullName>
    </submittedName>
</protein>
<keyword evidence="1" id="KW-0812">Transmembrane</keyword>
<sequence>MYMNNPNHDEKPAGFGIRNIIRIVFIIAFSLFFMWCVYKEIKCCLFYLFICELLGVLIYIFATGFVFFLLISSIIKGAPGILGLLILAIICVIYTILSIITAVLLYKVWTGAVIRTEEVGMRQVPK</sequence>
<feature type="transmembrane region" description="Helical" evidence="1">
    <location>
        <begin position="45"/>
        <end position="75"/>
    </location>
</feature>
<name>A0A2A2LN98_9BILA</name>
<reference evidence="2 3" key="1">
    <citation type="journal article" date="2017" name="Curr. Biol.">
        <title>Genome architecture and evolution of a unichromosomal asexual nematode.</title>
        <authorList>
            <person name="Fradin H."/>
            <person name="Zegar C."/>
            <person name="Gutwein M."/>
            <person name="Lucas J."/>
            <person name="Kovtun M."/>
            <person name="Corcoran D."/>
            <person name="Baugh L.R."/>
            <person name="Kiontke K."/>
            <person name="Gunsalus K."/>
            <person name="Fitch D.H."/>
            <person name="Piano F."/>
        </authorList>
    </citation>
    <scope>NUCLEOTIDE SEQUENCE [LARGE SCALE GENOMIC DNA]</scope>
    <source>
        <strain evidence="2">PF1309</strain>
    </source>
</reference>
<proteinExistence type="predicted"/>
<keyword evidence="1" id="KW-1133">Transmembrane helix</keyword>
<feature type="transmembrane region" description="Helical" evidence="1">
    <location>
        <begin position="20"/>
        <end position="38"/>
    </location>
</feature>
<dbReference type="AlphaFoldDB" id="A0A2A2LN98"/>
<organism evidence="2 3">
    <name type="scientific">Diploscapter pachys</name>
    <dbReference type="NCBI Taxonomy" id="2018661"/>
    <lineage>
        <taxon>Eukaryota</taxon>
        <taxon>Metazoa</taxon>
        <taxon>Ecdysozoa</taxon>
        <taxon>Nematoda</taxon>
        <taxon>Chromadorea</taxon>
        <taxon>Rhabditida</taxon>
        <taxon>Rhabditina</taxon>
        <taxon>Rhabditomorpha</taxon>
        <taxon>Rhabditoidea</taxon>
        <taxon>Rhabditidae</taxon>
        <taxon>Diploscapter</taxon>
    </lineage>
</organism>
<comment type="caution">
    <text evidence="2">The sequence shown here is derived from an EMBL/GenBank/DDBJ whole genome shotgun (WGS) entry which is preliminary data.</text>
</comment>
<dbReference type="Proteomes" id="UP000218231">
    <property type="component" value="Unassembled WGS sequence"/>
</dbReference>
<evidence type="ECO:0000313" key="3">
    <source>
        <dbReference type="Proteomes" id="UP000218231"/>
    </source>
</evidence>
<feature type="transmembrane region" description="Helical" evidence="1">
    <location>
        <begin position="81"/>
        <end position="106"/>
    </location>
</feature>
<accession>A0A2A2LN98</accession>
<gene>
    <name evidence="2" type="ORF">WR25_04809</name>
</gene>
<keyword evidence="1" id="KW-0472">Membrane</keyword>
<evidence type="ECO:0000313" key="2">
    <source>
        <dbReference type="EMBL" id="PAV87590.1"/>
    </source>
</evidence>
<keyword evidence="3" id="KW-1185">Reference proteome</keyword>
<evidence type="ECO:0000256" key="1">
    <source>
        <dbReference type="SAM" id="Phobius"/>
    </source>
</evidence>
<dbReference type="EMBL" id="LIAE01006559">
    <property type="protein sequence ID" value="PAV87590.1"/>
    <property type="molecule type" value="Genomic_DNA"/>
</dbReference>